<protein>
    <recommendedName>
        <fullName evidence="3">LamG-like jellyroll fold domain-containing protein</fullName>
    </recommendedName>
</protein>
<proteinExistence type="predicted"/>
<keyword evidence="1" id="KW-0472">Membrane</keyword>
<evidence type="ECO:0000313" key="2">
    <source>
        <dbReference type="EMBL" id="QHT15557.1"/>
    </source>
</evidence>
<sequence length="290" mass="33355">MELFRSNTAALAQPRNSSIINQTGPWSQVMIGLLVPFVIYLVLAGLEASYNMLHRLKMNRTELLPITYSTEEKSYTINQNPNSPNSSSIYLSDNERSGPEFSYSFFLMVHPSAFRQEKGLNHIFHKGSPRQYPLLGPGVYMRSDTNILRVYMNTYGTWNKYTEIDNFPIGKWVHVALVCRSTHMEIYINGNLKKRLGFEGSLPYQNYQDIMAFRQDRVTLPKTVRSLEDEDSFDIFGVMKGMLSRLYYFNYALSYSEITMLMNEGPSTEIAGAQGGVMPQYLQDSWWTSQ</sequence>
<evidence type="ECO:0000256" key="1">
    <source>
        <dbReference type="SAM" id="Phobius"/>
    </source>
</evidence>
<dbReference type="Pfam" id="PF13385">
    <property type="entry name" value="Laminin_G_3"/>
    <property type="match status" value="1"/>
</dbReference>
<organism evidence="2">
    <name type="scientific">viral metagenome</name>
    <dbReference type="NCBI Taxonomy" id="1070528"/>
    <lineage>
        <taxon>unclassified sequences</taxon>
        <taxon>metagenomes</taxon>
        <taxon>organismal metagenomes</taxon>
    </lineage>
</organism>
<dbReference type="SUPFAM" id="SSF49899">
    <property type="entry name" value="Concanavalin A-like lectins/glucanases"/>
    <property type="match status" value="1"/>
</dbReference>
<accession>A0A6C0DGA4</accession>
<dbReference type="InterPro" id="IPR013320">
    <property type="entry name" value="ConA-like_dom_sf"/>
</dbReference>
<dbReference type="AlphaFoldDB" id="A0A6C0DGA4"/>
<dbReference type="Gene3D" id="2.60.120.200">
    <property type="match status" value="1"/>
</dbReference>
<dbReference type="EMBL" id="MN739613">
    <property type="protein sequence ID" value="QHT15557.1"/>
    <property type="molecule type" value="Genomic_DNA"/>
</dbReference>
<feature type="transmembrane region" description="Helical" evidence="1">
    <location>
        <begin position="29"/>
        <end position="50"/>
    </location>
</feature>
<evidence type="ECO:0008006" key="3">
    <source>
        <dbReference type="Google" id="ProtNLM"/>
    </source>
</evidence>
<keyword evidence="1" id="KW-1133">Transmembrane helix</keyword>
<name>A0A6C0DGA4_9ZZZZ</name>
<keyword evidence="1" id="KW-0812">Transmembrane</keyword>
<reference evidence="2" key="1">
    <citation type="journal article" date="2020" name="Nature">
        <title>Giant virus diversity and host interactions through global metagenomics.</title>
        <authorList>
            <person name="Schulz F."/>
            <person name="Roux S."/>
            <person name="Paez-Espino D."/>
            <person name="Jungbluth S."/>
            <person name="Walsh D.A."/>
            <person name="Denef V.J."/>
            <person name="McMahon K.D."/>
            <person name="Konstantinidis K.T."/>
            <person name="Eloe-Fadrosh E.A."/>
            <person name="Kyrpides N.C."/>
            <person name="Woyke T."/>
        </authorList>
    </citation>
    <scope>NUCLEOTIDE SEQUENCE</scope>
    <source>
        <strain evidence="2">GVMAG-M-3300023174-176</strain>
    </source>
</reference>